<feature type="domain" description="Integrase catalytic" evidence="1">
    <location>
        <begin position="1"/>
        <end position="135"/>
    </location>
</feature>
<dbReference type="InterPro" id="IPR001584">
    <property type="entry name" value="Integrase_cat-core"/>
</dbReference>
<dbReference type="PANTHER" id="PTHR37984:SF15">
    <property type="entry name" value="INTEGRASE CATALYTIC DOMAIN-CONTAINING PROTEIN"/>
    <property type="match status" value="1"/>
</dbReference>
<protein>
    <recommendedName>
        <fullName evidence="1">Integrase catalytic domain-containing protein</fullName>
    </recommendedName>
</protein>
<dbReference type="KEGG" id="spu:105442898"/>
<dbReference type="OMA" id="WMEAYVI"/>
<dbReference type="GO" id="GO:0015074">
    <property type="term" value="P:DNA integration"/>
    <property type="evidence" value="ECO:0007669"/>
    <property type="project" value="InterPro"/>
</dbReference>
<dbReference type="Gene3D" id="3.30.420.10">
    <property type="entry name" value="Ribonuclease H-like superfamily/Ribonuclease H"/>
    <property type="match status" value="1"/>
</dbReference>
<dbReference type="InterPro" id="IPR036397">
    <property type="entry name" value="RNaseH_sf"/>
</dbReference>
<dbReference type="RefSeq" id="XP_011673856.1">
    <property type="nucleotide sequence ID" value="XM_011675554.1"/>
</dbReference>
<name>A0A7M7HMH0_STRPU</name>
<dbReference type="GeneID" id="105442898"/>
<dbReference type="InParanoid" id="A0A7M7HMH0"/>
<evidence type="ECO:0000313" key="3">
    <source>
        <dbReference type="Proteomes" id="UP000007110"/>
    </source>
</evidence>
<dbReference type="PROSITE" id="PS50994">
    <property type="entry name" value="INTEGRASE"/>
    <property type="match status" value="1"/>
</dbReference>
<dbReference type="InterPro" id="IPR050951">
    <property type="entry name" value="Retrovirus_Pol_polyprotein"/>
</dbReference>
<reference evidence="2" key="2">
    <citation type="submission" date="2021-01" db="UniProtKB">
        <authorList>
            <consortium name="EnsemblMetazoa"/>
        </authorList>
    </citation>
    <scope>IDENTIFICATION</scope>
</reference>
<dbReference type="Pfam" id="PF00665">
    <property type="entry name" value="rve"/>
    <property type="match status" value="1"/>
</dbReference>
<keyword evidence="3" id="KW-1185">Reference proteome</keyword>
<organism evidence="2 3">
    <name type="scientific">Strongylocentrotus purpuratus</name>
    <name type="common">Purple sea urchin</name>
    <dbReference type="NCBI Taxonomy" id="7668"/>
    <lineage>
        <taxon>Eukaryota</taxon>
        <taxon>Metazoa</taxon>
        <taxon>Echinodermata</taxon>
        <taxon>Eleutherozoa</taxon>
        <taxon>Echinozoa</taxon>
        <taxon>Echinoidea</taxon>
        <taxon>Euechinoidea</taxon>
        <taxon>Echinacea</taxon>
        <taxon>Camarodonta</taxon>
        <taxon>Echinidea</taxon>
        <taxon>Strongylocentrotidae</taxon>
        <taxon>Strongylocentrotus</taxon>
    </lineage>
</organism>
<dbReference type="InterPro" id="IPR012337">
    <property type="entry name" value="RNaseH-like_sf"/>
</dbReference>
<dbReference type="SUPFAM" id="SSF53098">
    <property type="entry name" value="Ribonuclease H-like"/>
    <property type="match status" value="1"/>
</dbReference>
<dbReference type="EnsemblMetazoa" id="XM_011675554">
    <property type="protein sequence ID" value="XP_011673856"/>
    <property type="gene ID" value="LOC105442898"/>
</dbReference>
<sequence length="211" mass="24432">MGVGNDMTRWMEAYVIPDHKATTVATEYVNQFVCRCGVPTVLHTDQGQNFASAVFREIRSVFGIEKTWTMPYNPKSDELIERFNRTLFTIVSIAIESTRRQRNCNEKLPLALFTYHLSPQELTGQTANLLMLTRELHLPIKLSADLCNDDRELDRGLDTDHAENLRNKMSLAHERARENKSESFRKQKEVCDRKAHILSSTGYKQRTVERR</sequence>
<dbReference type="AlphaFoldDB" id="A0A7M7HMH0"/>
<dbReference type="GO" id="GO:0003676">
    <property type="term" value="F:nucleic acid binding"/>
    <property type="evidence" value="ECO:0007669"/>
    <property type="project" value="InterPro"/>
</dbReference>
<evidence type="ECO:0000259" key="1">
    <source>
        <dbReference type="PROSITE" id="PS50994"/>
    </source>
</evidence>
<reference evidence="3" key="1">
    <citation type="submission" date="2015-02" db="EMBL/GenBank/DDBJ databases">
        <title>Genome sequencing for Strongylocentrotus purpuratus.</title>
        <authorList>
            <person name="Murali S."/>
            <person name="Liu Y."/>
            <person name="Vee V."/>
            <person name="English A."/>
            <person name="Wang M."/>
            <person name="Skinner E."/>
            <person name="Han Y."/>
            <person name="Muzny D.M."/>
            <person name="Worley K.C."/>
            <person name="Gibbs R.A."/>
        </authorList>
    </citation>
    <scope>NUCLEOTIDE SEQUENCE</scope>
</reference>
<accession>A0A7M7HMH0</accession>
<evidence type="ECO:0000313" key="2">
    <source>
        <dbReference type="EnsemblMetazoa" id="XP_011673856"/>
    </source>
</evidence>
<dbReference type="PANTHER" id="PTHR37984">
    <property type="entry name" value="PROTEIN CBG26694"/>
    <property type="match status" value="1"/>
</dbReference>
<dbReference type="OrthoDB" id="10030726at2759"/>
<dbReference type="Proteomes" id="UP000007110">
    <property type="component" value="Unassembled WGS sequence"/>
</dbReference>
<proteinExistence type="predicted"/>